<dbReference type="PANTHER" id="PTHR33495:SF2">
    <property type="entry name" value="ANTI-SIGMA FACTOR ANTAGONIST TM_1081-RELATED"/>
    <property type="match status" value="1"/>
</dbReference>
<name>A0A1V0UD14_STRVN</name>
<accession>A0A1V0UD14</accession>
<evidence type="ECO:0000313" key="5">
    <source>
        <dbReference type="Proteomes" id="UP000192445"/>
    </source>
</evidence>
<dbReference type="PROSITE" id="PS50801">
    <property type="entry name" value="STAS"/>
    <property type="match status" value="1"/>
</dbReference>
<dbReference type="Gene3D" id="3.30.750.24">
    <property type="entry name" value="STAS domain"/>
    <property type="match status" value="1"/>
</dbReference>
<gene>
    <name evidence="4" type="ORF">B1H20_18500</name>
</gene>
<dbReference type="InterPro" id="IPR002645">
    <property type="entry name" value="STAS_dom"/>
</dbReference>
<dbReference type="GeneID" id="63981502"/>
<dbReference type="OrthoDB" id="3481860at2"/>
<evidence type="ECO:0000313" key="4">
    <source>
        <dbReference type="EMBL" id="ARF63143.1"/>
    </source>
</evidence>
<dbReference type="InterPro" id="IPR003658">
    <property type="entry name" value="Anti-sigma_ant"/>
</dbReference>
<feature type="domain" description="STAS" evidence="3">
    <location>
        <begin position="17"/>
        <end position="117"/>
    </location>
</feature>
<dbReference type="AlphaFoldDB" id="A0A1V0UD14"/>
<dbReference type="CDD" id="cd07043">
    <property type="entry name" value="STAS_anti-anti-sigma_factors"/>
    <property type="match status" value="1"/>
</dbReference>
<dbReference type="InterPro" id="IPR058548">
    <property type="entry name" value="MlaB-like_STAS"/>
</dbReference>
<dbReference type="InterPro" id="IPR036513">
    <property type="entry name" value="STAS_dom_sf"/>
</dbReference>
<dbReference type="PANTHER" id="PTHR33495">
    <property type="entry name" value="ANTI-SIGMA FACTOR ANTAGONIST TM_1081-RELATED-RELATED"/>
    <property type="match status" value="1"/>
</dbReference>
<protein>
    <recommendedName>
        <fullName evidence="2">Anti-sigma factor antagonist</fullName>
    </recommendedName>
</protein>
<organism evidence="4 5">
    <name type="scientific">Streptomyces violaceoruber</name>
    <dbReference type="NCBI Taxonomy" id="1935"/>
    <lineage>
        <taxon>Bacteria</taxon>
        <taxon>Bacillati</taxon>
        <taxon>Actinomycetota</taxon>
        <taxon>Actinomycetes</taxon>
        <taxon>Kitasatosporales</taxon>
        <taxon>Streptomycetaceae</taxon>
        <taxon>Streptomyces</taxon>
        <taxon>Streptomyces violaceoruber group</taxon>
    </lineage>
</organism>
<sequence>MTQHLTLSTRTTAAGPVMELAGELDHHTAPRVRDALAGLALRPGQQLVVDLKGITFCDSSGLTVLIAARNHALAADATIALAAVPERLSRILGITGLDDVFPSHPTAQDAEHAWRTASD</sequence>
<reference evidence="4 5" key="1">
    <citation type="submission" date="2017-03" db="EMBL/GenBank/DDBJ databases">
        <title>Complete Genome Sequence of a natural compounds producer, Streptomyces violaceus S21.</title>
        <authorList>
            <person name="Zhong C."/>
            <person name="Zhao Z."/>
            <person name="Fu J."/>
            <person name="Zong G."/>
            <person name="Qin R."/>
            <person name="Cao G."/>
        </authorList>
    </citation>
    <scope>NUCLEOTIDE SEQUENCE [LARGE SCALE GENOMIC DNA]</scope>
    <source>
        <strain evidence="4 5">S21</strain>
    </source>
</reference>
<evidence type="ECO:0000256" key="2">
    <source>
        <dbReference type="RuleBase" id="RU003749"/>
    </source>
</evidence>
<dbReference type="RefSeq" id="WP_030117297.1">
    <property type="nucleotide sequence ID" value="NZ_CP020570.1"/>
</dbReference>
<evidence type="ECO:0000259" key="3">
    <source>
        <dbReference type="PROSITE" id="PS50801"/>
    </source>
</evidence>
<dbReference type="GO" id="GO:0043856">
    <property type="term" value="F:anti-sigma factor antagonist activity"/>
    <property type="evidence" value="ECO:0007669"/>
    <property type="project" value="InterPro"/>
</dbReference>
<dbReference type="KEGG" id="svu:B1H20_18500"/>
<dbReference type="Proteomes" id="UP000192445">
    <property type="component" value="Chromosome"/>
</dbReference>
<comment type="similarity">
    <text evidence="1 2">Belongs to the anti-sigma-factor antagonist family.</text>
</comment>
<dbReference type="Pfam" id="PF13466">
    <property type="entry name" value="STAS_2"/>
    <property type="match status" value="1"/>
</dbReference>
<dbReference type="SUPFAM" id="SSF52091">
    <property type="entry name" value="SpoIIaa-like"/>
    <property type="match status" value="1"/>
</dbReference>
<dbReference type="NCBIfam" id="TIGR00377">
    <property type="entry name" value="ant_ant_sig"/>
    <property type="match status" value="1"/>
</dbReference>
<dbReference type="STRING" id="1935.B1H20_18500"/>
<dbReference type="EMBL" id="CP020570">
    <property type="protein sequence ID" value="ARF63143.1"/>
    <property type="molecule type" value="Genomic_DNA"/>
</dbReference>
<proteinExistence type="inferred from homology"/>
<evidence type="ECO:0000256" key="1">
    <source>
        <dbReference type="ARBA" id="ARBA00009013"/>
    </source>
</evidence>